<keyword evidence="1" id="KW-0732">Signal</keyword>
<feature type="chain" id="PRO_5039192222" description="Secreted protein" evidence="1">
    <location>
        <begin position="20"/>
        <end position="165"/>
    </location>
</feature>
<dbReference type="EMBL" id="JAFIRN010000017">
    <property type="protein sequence ID" value="KAG5832959.1"/>
    <property type="molecule type" value="Genomic_DNA"/>
</dbReference>
<reference evidence="2" key="1">
    <citation type="submission" date="2021-01" db="EMBL/GenBank/DDBJ databases">
        <title>A chromosome-scale assembly of European eel, Anguilla anguilla.</title>
        <authorList>
            <person name="Henkel C."/>
            <person name="Jong-Raadsen S.A."/>
            <person name="Dufour S."/>
            <person name="Weltzien F.-A."/>
            <person name="Palstra A.P."/>
            <person name="Pelster B."/>
            <person name="Spaink H.P."/>
            <person name="Van Den Thillart G.E."/>
            <person name="Jansen H."/>
            <person name="Zahm M."/>
            <person name="Klopp C."/>
            <person name="Cedric C."/>
            <person name="Louis A."/>
            <person name="Berthelot C."/>
            <person name="Parey E."/>
            <person name="Roest Crollius H."/>
            <person name="Montfort J."/>
            <person name="Robinson-Rechavi M."/>
            <person name="Bucao C."/>
            <person name="Bouchez O."/>
            <person name="Gislard M."/>
            <person name="Lluch J."/>
            <person name="Milhes M."/>
            <person name="Lampietro C."/>
            <person name="Lopez Roques C."/>
            <person name="Donnadieu C."/>
            <person name="Braasch I."/>
            <person name="Desvignes T."/>
            <person name="Postlethwait J."/>
            <person name="Bobe J."/>
            <person name="Guiguen Y."/>
            <person name="Dirks R."/>
        </authorList>
    </citation>
    <scope>NUCLEOTIDE SEQUENCE</scope>
    <source>
        <strain evidence="2">Tag_6206</strain>
        <tissue evidence="2">Liver</tissue>
    </source>
</reference>
<proteinExistence type="predicted"/>
<organism evidence="2 3">
    <name type="scientific">Anguilla anguilla</name>
    <name type="common">European freshwater eel</name>
    <name type="synonym">Muraena anguilla</name>
    <dbReference type="NCBI Taxonomy" id="7936"/>
    <lineage>
        <taxon>Eukaryota</taxon>
        <taxon>Metazoa</taxon>
        <taxon>Chordata</taxon>
        <taxon>Craniata</taxon>
        <taxon>Vertebrata</taxon>
        <taxon>Euteleostomi</taxon>
        <taxon>Actinopterygii</taxon>
        <taxon>Neopterygii</taxon>
        <taxon>Teleostei</taxon>
        <taxon>Anguilliformes</taxon>
        <taxon>Anguillidae</taxon>
        <taxon>Anguilla</taxon>
    </lineage>
</organism>
<name>A0A9D3LNX8_ANGAN</name>
<sequence length="165" mass="18078">MLSIHWLIVSCSWLQHAQANTLGQSKLNPTTDHVTPVYRSSWITVKCNSIQFNSIQFHVFCAAFYCSKLSQRRFTEKQKGNWVGNQSVSRGGRGRGVVGGALPPASCNVYIPRRARPPDARGSLRSAARGAHFCSIWEKRGARGGVGRRAKALPCPALTSRAVAI</sequence>
<evidence type="ECO:0000313" key="3">
    <source>
        <dbReference type="Proteomes" id="UP001044222"/>
    </source>
</evidence>
<dbReference type="Proteomes" id="UP001044222">
    <property type="component" value="Chromosome 17"/>
</dbReference>
<evidence type="ECO:0008006" key="4">
    <source>
        <dbReference type="Google" id="ProtNLM"/>
    </source>
</evidence>
<comment type="caution">
    <text evidence="2">The sequence shown here is derived from an EMBL/GenBank/DDBJ whole genome shotgun (WGS) entry which is preliminary data.</text>
</comment>
<evidence type="ECO:0000313" key="2">
    <source>
        <dbReference type="EMBL" id="KAG5832959.1"/>
    </source>
</evidence>
<feature type="signal peptide" evidence="1">
    <location>
        <begin position="1"/>
        <end position="19"/>
    </location>
</feature>
<protein>
    <recommendedName>
        <fullName evidence="4">Secreted protein</fullName>
    </recommendedName>
</protein>
<gene>
    <name evidence="2" type="ORF">ANANG_G00296770</name>
</gene>
<dbReference type="AlphaFoldDB" id="A0A9D3LNX8"/>
<accession>A0A9D3LNX8</accession>
<keyword evidence="3" id="KW-1185">Reference proteome</keyword>
<evidence type="ECO:0000256" key="1">
    <source>
        <dbReference type="SAM" id="SignalP"/>
    </source>
</evidence>